<organism evidence="1 2">
    <name type="scientific">Croceitalea dokdonensis DOKDO 023</name>
    <dbReference type="NCBI Taxonomy" id="1300341"/>
    <lineage>
        <taxon>Bacteria</taxon>
        <taxon>Pseudomonadati</taxon>
        <taxon>Bacteroidota</taxon>
        <taxon>Flavobacteriia</taxon>
        <taxon>Flavobacteriales</taxon>
        <taxon>Flavobacteriaceae</taxon>
        <taxon>Croceitalea</taxon>
    </lineage>
</organism>
<gene>
    <name evidence="1" type="ORF">I595_1744</name>
</gene>
<reference evidence="1 2" key="1">
    <citation type="submission" date="2015-09" db="EMBL/GenBank/DDBJ databases">
        <title>Genome sequence of the marine flavobacterium Croceitalea dokdonensis DOKDO 023 that contains proton- and sodium-pumping rhodopsins.</title>
        <authorList>
            <person name="Kwon S.-K."/>
            <person name="Lee H.K."/>
            <person name="Kwak M.-J."/>
            <person name="Kim J.F."/>
        </authorList>
    </citation>
    <scope>NUCLEOTIDE SEQUENCE [LARGE SCALE GENOMIC DNA]</scope>
    <source>
        <strain evidence="1 2">DOKDO 023</strain>
    </source>
</reference>
<dbReference type="AlphaFoldDB" id="A0A0P7B1Z9"/>
<keyword evidence="2" id="KW-1185">Reference proteome</keyword>
<sequence>MEVHQNQISEEIGRPLFENKEFKLWQINLKPGERLPFRRHSKTYSCNCLTDGLLLSRNVNGAIDMIRFDRGETYFRECYQEAIHDLENIGDVEVQITIVEEKLRCMETAAQF</sequence>
<proteinExistence type="predicted"/>
<dbReference type="Gene3D" id="2.60.120.10">
    <property type="entry name" value="Jelly Rolls"/>
    <property type="match status" value="1"/>
</dbReference>
<dbReference type="EMBL" id="LDJX01000003">
    <property type="protein sequence ID" value="KPM32095.1"/>
    <property type="molecule type" value="Genomic_DNA"/>
</dbReference>
<evidence type="ECO:0000313" key="1">
    <source>
        <dbReference type="EMBL" id="KPM32095.1"/>
    </source>
</evidence>
<name>A0A0P7B1Z9_9FLAO</name>
<evidence type="ECO:0000313" key="2">
    <source>
        <dbReference type="Proteomes" id="UP000050280"/>
    </source>
</evidence>
<dbReference type="Proteomes" id="UP000050280">
    <property type="component" value="Unassembled WGS sequence"/>
</dbReference>
<accession>A0A0P7B1Z9</accession>
<protein>
    <submittedName>
        <fullName evidence="1">Cupin family protein</fullName>
    </submittedName>
</protein>
<comment type="caution">
    <text evidence="1">The sequence shown here is derived from an EMBL/GenBank/DDBJ whole genome shotgun (WGS) entry which is preliminary data.</text>
</comment>
<dbReference type="InterPro" id="IPR014710">
    <property type="entry name" value="RmlC-like_jellyroll"/>
</dbReference>